<organism evidence="2 3">
    <name type="scientific">Mikania micrantha</name>
    <name type="common">bitter vine</name>
    <dbReference type="NCBI Taxonomy" id="192012"/>
    <lineage>
        <taxon>Eukaryota</taxon>
        <taxon>Viridiplantae</taxon>
        <taxon>Streptophyta</taxon>
        <taxon>Embryophyta</taxon>
        <taxon>Tracheophyta</taxon>
        <taxon>Spermatophyta</taxon>
        <taxon>Magnoliopsida</taxon>
        <taxon>eudicotyledons</taxon>
        <taxon>Gunneridae</taxon>
        <taxon>Pentapetalae</taxon>
        <taxon>asterids</taxon>
        <taxon>campanulids</taxon>
        <taxon>Asterales</taxon>
        <taxon>Asteraceae</taxon>
        <taxon>Asteroideae</taxon>
        <taxon>Heliantheae alliance</taxon>
        <taxon>Eupatorieae</taxon>
        <taxon>Mikania</taxon>
    </lineage>
</organism>
<evidence type="ECO:0000313" key="3">
    <source>
        <dbReference type="Proteomes" id="UP000326396"/>
    </source>
</evidence>
<dbReference type="SUPFAM" id="SSF56672">
    <property type="entry name" value="DNA/RNA polymerases"/>
    <property type="match status" value="1"/>
</dbReference>
<evidence type="ECO:0000256" key="1">
    <source>
        <dbReference type="SAM" id="SignalP"/>
    </source>
</evidence>
<comment type="caution">
    <text evidence="2">The sequence shown here is derived from an EMBL/GenBank/DDBJ whole genome shotgun (WGS) entry which is preliminary data.</text>
</comment>
<feature type="signal peptide" evidence="1">
    <location>
        <begin position="1"/>
        <end position="19"/>
    </location>
</feature>
<feature type="chain" id="PRO_5024453581" description="Reverse transcriptase domain-containing protein" evidence="1">
    <location>
        <begin position="20"/>
        <end position="158"/>
    </location>
</feature>
<name>A0A5N6M4Y0_9ASTR</name>
<gene>
    <name evidence="2" type="ORF">E3N88_36900</name>
</gene>
<dbReference type="EMBL" id="SZYD01000017">
    <property type="protein sequence ID" value="KAD3069020.1"/>
    <property type="molecule type" value="Genomic_DNA"/>
</dbReference>
<dbReference type="Gene3D" id="3.10.10.10">
    <property type="entry name" value="HIV Type 1 Reverse Transcriptase, subunit A, domain 1"/>
    <property type="match status" value="1"/>
</dbReference>
<keyword evidence="3" id="KW-1185">Reference proteome</keyword>
<reference evidence="2 3" key="1">
    <citation type="submission" date="2019-05" db="EMBL/GenBank/DDBJ databases">
        <title>Mikania micrantha, genome provides insights into the molecular mechanism of rapid growth.</title>
        <authorList>
            <person name="Liu B."/>
        </authorList>
    </citation>
    <scope>NUCLEOTIDE SEQUENCE [LARGE SCALE GENOMIC DNA]</scope>
    <source>
        <strain evidence="2">NLD-2019</strain>
        <tissue evidence="2">Leaf</tissue>
    </source>
</reference>
<protein>
    <recommendedName>
        <fullName evidence="4">Reverse transcriptase domain-containing protein</fullName>
    </recommendedName>
</protein>
<evidence type="ECO:0000313" key="2">
    <source>
        <dbReference type="EMBL" id="KAD3069020.1"/>
    </source>
</evidence>
<dbReference type="CDD" id="cd01647">
    <property type="entry name" value="RT_LTR"/>
    <property type="match status" value="1"/>
</dbReference>
<proteinExistence type="predicted"/>
<dbReference type="OrthoDB" id="902849at2759"/>
<evidence type="ECO:0008006" key="4">
    <source>
        <dbReference type="Google" id="ProtNLM"/>
    </source>
</evidence>
<accession>A0A5N6M4Y0</accession>
<dbReference type="InterPro" id="IPR043502">
    <property type="entry name" value="DNA/RNA_pol_sf"/>
</dbReference>
<dbReference type="AlphaFoldDB" id="A0A5N6M4Y0"/>
<keyword evidence="1" id="KW-0732">Signal</keyword>
<dbReference type="Proteomes" id="UP000326396">
    <property type="component" value="Linkage Group LG7"/>
</dbReference>
<dbReference type="SUPFAM" id="SSF54160">
    <property type="entry name" value="Chromo domain-like"/>
    <property type="match status" value="1"/>
</dbReference>
<dbReference type="PANTHER" id="PTHR15503">
    <property type="entry name" value="LDOC1 RELATED"/>
    <property type="match status" value="1"/>
</dbReference>
<sequence>MMQFCCVLLLFAALPSNSPFSSPVLLVRKKDNTWRMCVDYRALNKITVADKYPIPNIDELLDELYGAKIFSKLDHRWILSAGVSVLELLISWVNRPIEEATWEVYDSVAEQFPDFRLEDKRMKGARADKDAYAEMELLFGHQLDPLGQQVAGIMGQFY</sequence>
<dbReference type="PANTHER" id="PTHR15503:SF22">
    <property type="entry name" value="TRANSPOSON TY3-I GAG POLYPROTEIN"/>
    <property type="match status" value="1"/>
</dbReference>
<dbReference type="InterPro" id="IPR032567">
    <property type="entry name" value="RTL1-rel"/>
</dbReference>
<dbReference type="InterPro" id="IPR016197">
    <property type="entry name" value="Chromo-like_dom_sf"/>
</dbReference>